<dbReference type="GO" id="GO:0006414">
    <property type="term" value="P:translational elongation"/>
    <property type="evidence" value="ECO:0007669"/>
    <property type="project" value="InterPro"/>
</dbReference>
<evidence type="ECO:0000256" key="3">
    <source>
        <dbReference type="ARBA" id="ARBA00023274"/>
    </source>
</evidence>
<keyword evidence="2" id="KW-0689">Ribosomal protein</keyword>
<dbReference type="HAMAP" id="MF_01478">
    <property type="entry name" value="Ribosomal_L12_arch"/>
    <property type="match status" value="1"/>
</dbReference>
<dbReference type="Pfam" id="PF00428">
    <property type="entry name" value="Ribosomal_60s"/>
    <property type="match status" value="1"/>
</dbReference>
<dbReference type="GO" id="GO:0003735">
    <property type="term" value="F:structural constituent of ribosome"/>
    <property type="evidence" value="ECO:0007669"/>
    <property type="project" value="InterPro"/>
</dbReference>
<organism evidence="5">
    <name type="scientific">bioreactor metagenome</name>
    <dbReference type="NCBI Taxonomy" id="1076179"/>
    <lineage>
        <taxon>unclassified sequences</taxon>
        <taxon>metagenomes</taxon>
        <taxon>ecological metagenomes</taxon>
    </lineage>
</organism>
<feature type="compositionally biased region" description="Acidic residues" evidence="4">
    <location>
        <begin position="83"/>
        <end position="93"/>
    </location>
</feature>
<dbReference type="FunFam" id="1.10.10.1410:FF:000002">
    <property type="entry name" value="60S acidic ribosomal protein P2"/>
    <property type="match status" value="1"/>
</dbReference>
<evidence type="ECO:0000256" key="1">
    <source>
        <dbReference type="ARBA" id="ARBA00005436"/>
    </source>
</evidence>
<proteinExistence type="inferred from homology"/>
<dbReference type="InterPro" id="IPR027534">
    <property type="entry name" value="Ribosomal_P1/P2"/>
</dbReference>
<sequence>MEYIYSAMVLYSAGKEITDDAIAAILSAAGVEADAAKIKALTASLEGVDIKEAIASASVMAAPAGAAPAAAAAAPAEEKKEEPEEEAVSEEEAAAGLSALFG</sequence>
<dbReference type="EMBL" id="VSSQ01064866">
    <property type="protein sequence ID" value="MPN17683.1"/>
    <property type="molecule type" value="Genomic_DNA"/>
</dbReference>
<dbReference type="GO" id="GO:1990904">
    <property type="term" value="C:ribonucleoprotein complex"/>
    <property type="evidence" value="ECO:0007669"/>
    <property type="project" value="UniProtKB-KW"/>
</dbReference>
<dbReference type="InterPro" id="IPR022295">
    <property type="entry name" value="Ribosomal_P1_arc"/>
</dbReference>
<evidence type="ECO:0000256" key="2">
    <source>
        <dbReference type="ARBA" id="ARBA00022980"/>
    </source>
</evidence>
<evidence type="ECO:0000313" key="5">
    <source>
        <dbReference type="EMBL" id="MPN17683.1"/>
    </source>
</evidence>
<comment type="similarity">
    <text evidence="1">Belongs to the eukaryotic ribosomal protein P1/P2 family.</text>
</comment>
<reference evidence="5" key="1">
    <citation type="submission" date="2019-08" db="EMBL/GenBank/DDBJ databases">
        <authorList>
            <person name="Kucharzyk K."/>
            <person name="Murdoch R.W."/>
            <person name="Higgins S."/>
            <person name="Loffler F."/>
        </authorList>
    </citation>
    <scope>NUCLEOTIDE SEQUENCE</scope>
</reference>
<dbReference type="AlphaFoldDB" id="A0A645G0J8"/>
<protein>
    <recommendedName>
        <fullName evidence="6">50S ribosomal protein L12</fullName>
    </recommendedName>
</protein>
<dbReference type="Gene3D" id="1.10.10.1410">
    <property type="match status" value="1"/>
</dbReference>
<feature type="region of interest" description="Disordered" evidence="4">
    <location>
        <begin position="71"/>
        <end position="102"/>
    </location>
</feature>
<dbReference type="NCBIfam" id="TIGR03685">
    <property type="entry name" value="ribo_P1_arch"/>
    <property type="match status" value="1"/>
</dbReference>
<evidence type="ECO:0008006" key="6">
    <source>
        <dbReference type="Google" id="ProtNLM"/>
    </source>
</evidence>
<dbReference type="InterPro" id="IPR038716">
    <property type="entry name" value="P1/P2_N_sf"/>
</dbReference>
<comment type="caution">
    <text evidence="5">The sequence shown here is derived from an EMBL/GenBank/DDBJ whole genome shotgun (WGS) entry which is preliminary data.</text>
</comment>
<gene>
    <name evidence="5" type="ORF">SDC9_165038</name>
</gene>
<name>A0A645G0J8_9ZZZZ</name>
<accession>A0A645G0J8</accession>
<evidence type="ECO:0000256" key="4">
    <source>
        <dbReference type="SAM" id="MobiDB-lite"/>
    </source>
</evidence>
<dbReference type="GO" id="GO:0005840">
    <property type="term" value="C:ribosome"/>
    <property type="evidence" value="ECO:0007669"/>
    <property type="project" value="UniProtKB-KW"/>
</dbReference>
<keyword evidence="3" id="KW-0687">Ribonucleoprotein</keyword>